<sequence>MRQAWSAWRSAVQGVECVIDTVRDWCSQHHCTIDSRRGRLALTTAVDLIKTTGFREALPIELSKRLDGPIADSADRMSEEYGAS</sequence>
<gene>
    <name evidence="1" type="ORF">EHI47_05410</name>
</gene>
<dbReference type="EMBL" id="SBHX01000012">
    <property type="protein sequence ID" value="RWX35204.1"/>
    <property type="molecule type" value="Genomic_DNA"/>
</dbReference>
<accession>A0A444I917</accession>
<organism evidence="1 2">
    <name type="scientific">Rhizobium leguminosarum</name>
    <dbReference type="NCBI Taxonomy" id="384"/>
    <lineage>
        <taxon>Bacteria</taxon>
        <taxon>Pseudomonadati</taxon>
        <taxon>Pseudomonadota</taxon>
        <taxon>Alphaproteobacteria</taxon>
        <taxon>Hyphomicrobiales</taxon>
        <taxon>Rhizobiaceae</taxon>
        <taxon>Rhizobium/Agrobacterium group</taxon>
        <taxon>Rhizobium</taxon>
    </lineage>
</organism>
<proteinExistence type="predicted"/>
<protein>
    <submittedName>
        <fullName evidence="1">Uncharacterized protein</fullName>
    </submittedName>
</protein>
<dbReference type="Proteomes" id="UP000283817">
    <property type="component" value="Unassembled WGS sequence"/>
</dbReference>
<reference evidence="1 2" key="1">
    <citation type="submission" date="2019-01" db="EMBL/GenBank/DDBJ databases">
        <title>RHIZO-ID as a novel technology for direct rhizobia identification.</title>
        <authorList>
            <person name="De Meyer S.E."/>
        </authorList>
    </citation>
    <scope>NUCLEOTIDE SEQUENCE [LARGE SCALE GENOMIC DNA]</scope>
    <source>
        <strain evidence="1 2">WSM448</strain>
    </source>
</reference>
<evidence type="ECO:0000313" key="2">
    <source>
        <dbReference type="Proteomes" id="UP000283817"/>
    </source>
</evidence>
<dbReference type="AlphaFoldDB" id="A0A444I917"/>
<comment type="caution">
    <text evidence="1">The sequence shown here is derived from an EMBL/GenBank/DDBJ whole genome shotgun (WGS) entry which is preliminary data.</text>
</comment>
<evidence type="ECO:0000313" key="1">
    <source>
        <dbReference type="EMBL" id="RWX35204.1"/>
    </source>
</evidence>
<name>A0A444I917_RHILE</name>